<keyword evidence="2" id="KW-1185">Reference proteome</keyword>
<comment type="caution">
    <text evidence="1">The sequence shown here is derived from an EMBL/GenBank/DDBJ whole genome shotgun (WGS) entry which is preliminary data.</text>
</comment>
<gene>
    <name evidence="1" type="ORF">K0M31_002289</name>
</gene>
<dbReference type="Proteomes" id="UP001177670">
    <property type="component" value="Unassembled WGS sequence"/>
</dbReference>
<name>A0AA40KYJ0_9HYME</name>
<dbReference type="AlphaFoldDB" id="A0AA40KYJ0"/>
<organism evidence="1 2">
    <name type="scientific">Melipona bicolor</name>
    <dbReference type="NCBI Taxonomy" id="60889"/>
    <lineage>
        <taxon>Eukaryota</taxon>
        <taxon>Metazoa</taxon>
        <taxon>Ecdysozoa</taxon>
        <taxon>Arthropoda</taxon>
        <taxon>Hexapoda</taxon>
        <taxon>Insecta</taxon>
        <taxon>Pterygota</taxon>
        <taxon>Neoptera</taxon>
        <taxon>Endopterygota</taxon>
        <taxon>Hymenoptera</taxon>
        <taxon>Apocrita</taxon>
        <taxon>Aculeata</taxon>
        <taxon>Apoidea</taxon>
        <taxon>Anthophila</taxon>
        <taxon>Apidae</taxon>
        <taxon>Melipona</taxon>
    </lineage>
</organism>
<dbReference type="EMBL" id="JAHYIQ010000001">
    <property type="protein sequence ID" value="KAK1137795.1"/>
    <property type="molecule type" value="Genomic_DNA"/>
</dbReference>
<sequence length="113" mass="13014">MQCSFVSQTGHPILLIETKDGDDRVDDRDVEEYVGLEDDWRSFDDRDCDWLEVVDSDCDWRDVAACAVEECAEREDDWCGLEDRDADWRGFGDCNTGEYVGRMVDLCDNEGEV</sequence>
<proteinExistence type="predicted"/>
<evidence type="ECO:0000313" key="1">
    <source>
        <dbReference type="EMBL" id="KAK1137795.1"/>
    </source>
</evidence>
<accession>A0AA40KYJ0</accession>
<protein>
    <submittedName>
        <fullName evidence="1">Uncharacterized protein</fullName>
    </submittedName>
</protein>
<evidence type="ECO:0000313" key="2">
    <source>
        <dbReference type="Proteomes" id="UP001177670"/>
    </source>
</evidence>
<reference evidence="1" key="1">
    <citation type="submission" date="2021-10" db="EMBL/GenBank/DDBJ databases">
        <title>Melipona bicolor Genome sequencing and assembly.</title>
        <authorList>
            <person name="Araujo N.S."/>
            <person name="Arias M.C."/>
        </authorList>
    </citation>
    <scope>NUCLEOTIDE SEQUENCE</scope>
    <source>
        <strain evidence="1">USP_2M_L1-L4_2017</strain>
        <tissue evidence="1">Whole body</tissue>
    </source>
</reference>